<comment type="caution">
    <text evidence="5">The sequence shown here is derived from an EMBL/GenBank/DDBJ whole genome shotgun (WGS) entry which is preliminary data.</text>
</comment>
<proteinExistence type="predicted"/>
<evidence type="ECO:0000256" key="2">
    <source>
        <dbReference type="ARBA" id="ARBA00022801"/>
    </source>
</evidence>
<reference evidence="5 6" key="1">
    <citation type="submission" date="2013-11" db="EMBL/GenBank/DDBJ databases">
        <title>The Genome Sequence of Phytophthora parasitica P1569.</title>
        <authorList>
            <consortium name="The Broad Institute Genomics Platform"/>
            <person name="Russ C."/>
            <person name="Tyler B."/>
            <person name="Panabieres F."/>
            <person name="Shan W."/>
            <person name="Tripathy S."/>
            <person name="Grunwald N."/>
            <person name="Machado M."/>
            <person name="Johnson C.S."/>
            <person name="Arredondo F."/>
            <person name="Hong C."/>
            <person name="Coffey M."/>
            <person name="Young S.K."/>
            <person name="Zeng Q."/>
            <person name="Gargeya S."/>
            <person name="Fitzgerald M."/>
            <person name="Abouelleil A."/>
            <person name="Alvarado L."/>
            <person name="Chapman S.B."/>
            <person name="Gainer-Dewar J."/>
            <person name="Goldberg J."/>
            <person name="Griggs A."/>
            <person name="Gujja S."/>
            <person name="Hansen M."/>
            <person name="Howarth C."/>
            <person name="Imamovic A."/>
            <person name="Ireland A."/>
            <person name="Larimer J."/>
            <person name="McCowan C."/>
            <person name="Murphy C."/>
            <person name="Pearson M."/>
            <person name="Poon T.W."/>
            <person name="Priest M."/>
            <person name="Roberts A."/>
            <person name="Saif S."/>
            <person name="Shea T."/>
            <person name="Sykes S."/>
            <person name="Wortman J."/>
            <person name="Nusbaum C."/>
            <person name="Birren B."/>
        </authorList>
    </citation>
    <scope>NUCLEOTIDE SEQUENCE [LARGE SCALE GENOMIC DNA]</scope>
    <source>
        <strain evidence="5 6">P1569</strain>
    </source>
</reference>
<dbReference type="GO" id="GO:0008094">
    <property type="term" value="F:ATP-dependent activity, acting on DNA"/>
    <property type="evidence" value="ECO:0007669"/>
    <property type="project" value="TreeGrafter"/>
</dbReference>
<dbReference type="SUPFAM" id="SSF52540">
    <property type="entry name" value="P-loop containing nucleoside triphosphate hydrolases"/>
    <property type="match status" value="1"/>
</dbReference>
<keyword evidence="2" id="KW-0378">Hydrolase</keyword>
<keyword evidence="3" id="KW-0067">ATP-binding</keyword>
<evidence type="ECO:0000313" key="5">
    <source>
        <dbReference type="EMBL" id="ETI33286.1"/>
    </source>
</evidence>
<protein>
    <recommendedName>
        <fullName evidence="4">SNF2 N-terminal domain-containing protein</fullName>
    </recommendedName>
</protein>
<organism evidence="5 6">
    <name type="scientific">Phytophthora nicotianae P1569</name>
    <dbReference type="NCBI Taxonomy" id="1317065"/>
    <lineage>
        <taxon>Eukaryota</taxon>
        <taxon>Sar</taxon>
        <taxon>Stramenopiles</taxon>
        <taxon>Oomycota</taxon>
        <taxon>Peronosporomycetes</taxon>
        <taxon>Peronosporales</taxon>
        <taxon>Peronosporaceae</taxon>
        <taxon>Phytophthora</taxon>
    </lineage>
</organism>
<dbReference type="InterPro" id="IPR038718">
    <property type="entry name" value="SNF2-like_sf"/>
</dbReference>
<dbReference type="EMBL" id="ANIZ01003487">
    <property type="protein sequence ID" value="ETI33286.1"/>
    <property type="molecule type" value="Genomic_DNA"/>
</dbReference>
<name>V9E2T1_PHYNI</name>
<dbReference type="Gene3D" id="3.40.50.10810">
    <property type="entry name" value="Tandem AAA-ATPase domain"/>
    <property type="match status" value="1"/>
</dbReference>
<dbReference type="Pfam" id="PF00176">
    <property type="entry name" value="SNF2-rel_dom"/>
    <property type="match status" value="1"/>
</dbReference>
<keyword evidence="6" id="KW-1185">Reference proteome</keyword>
<sequence>MDSLVPLKVELLEPTPNRGLNLPDVYRCSTARIQAARPDLHSEDVTGLKFKLFEHQRRGLSWMNKRERDVLWDTLLLHPFSVPDIDCESDRMKRVVVDEGHTLGSGTTTQLMEMTRLLCAERRWVMAGTPSPNTFRSADLQYLHGILTFLRVQPYGQPVVRAWAKAIVRPFQKEEVAAFIGFYTCSPVL</sequence>
<dbReference type="PANTHER" id="PTHR45626">
    <property type="entry name" value="TRANSCRIPTION TERMINATION FACTOR 2-RELATED"/>
    <property type="match status" value="1"/>
</dbReference>
<evidence type="ECO:0000259" key="4">
    <source>
        <dbReference type="Pfam" id="PF00176"/>
    </source>
</evidence>
<dbReference type="GO" id="GO:0005524">
    <property type="term" value="F:ATP binding"/>
    <property type="evidence" value="ECO:0007669"/>
    <property type="project" value="UniProtKB-KW"/>
</dbReference>
<keyword evidence="1" id="KW-0547">Nucleotide-binding</keyword>
<feature type="domain" description="SNF2 N-terminal" evidence="4">
    <location>
        <begin position="91"/>
        <end position="175"/>
    </location>
</feature>
<dbReference type="GO" id="GO:0005634">
    <property type="term" value="C:nucleus"/>
    <property type="evidence" value="ECO:0007669"/>
    <property type="project" value="TreeGrafter"/>
</dbReference>
<dbReference type="InterPro" id="IPR027417">
    <property type="entry name" value="P-loop_NTPase"/>
</dbReference>
<dbReference type="InterPro" id="IPR050628">
    <property type="entry name" value="SNF2_RAD54_helicase_TF"/>
</dbReference>
<evidence type="ECO:0000256" key="1">
    <source>
        <dbReference type="ARBA" id="ARBA00022741"/>
    </source>
</evidence>
<dbReference type="InterPro" id="IPR000330">
    <property type="entry name" value="SNF2_N"/>
</dbReference>
<dbReference type="GO" id="GO:0006281">
    <property type="term" value="P:DNA repair"/>
    <property type="evidence" value="ECO:0007669"/>
    <property type="project" value="TreeGrafter"/>
</dbReference>
<dbReference type="AlphaFoldDB" id="V9E2T1"/>
<dbReference type="HOGENOM" id="CLU_1437063_0_0_1"/>
<dbReference type="GO" id="GO:0016787">
    <property type="term" value="F:hydrolase activity"/>
    <property type="evidence" value="ECO:0007669"/>
    <property type="project" value="UniProtKB-KW"/>
</dbReference>
<gene>
    <name evidence="5" type="ORF">F443_20027</name>
</gene>
<dbReference type="Proteomes" id="UP000018721">
    <property type="component" value="Unassembled WGS sequence"/>
</dbReference>
<evidence type="ECO:0000313" key="6">
    <source>
        <dbReference type="Proteomes" id="UP000018721"/>
    </source>
</evidence>
<evidence type="ECO:0000256" key="3">
    <source>
        <dbReference type="ARBA" id="ARBA00022840"/>
    </source>
</evidence>
<accession>V9E2T1</accession>